<reference evidence="2 3" key="1">
    <citation type="submission" date="2016-10" db="EMBL/GenBank/DDBJ databases">
        <authorList>
            <person name="de Groot N.N."/>
        </authorList>
    </citation>
    <scope>NUCLEOTIDE SEQUENCE [LARGE SCALE GENOMIC DNA]</scope>
    <source>
        <strain evidence="2 3">DSM 5885</strain>
    </source>
</reference>
<dbReference type="STRING" id="83767.SAMN05660652_00568"/>
<name>A0A1G7WM14_9RHOO</name>
<evidence type="ECO:0000313" key="3">
    <source>
        <dbReference type="Proteomes" id="UP000198607"/>
    </source>
</evidence>
<dbReference type="Pfam" id="PF14491">
    <property type="entry name" value="DUF4435"/>
    <property type="match status" value="1"/>
</dbReference>
<dbReference type="InterPro" id="IPR029492">
    <property type="entry name" value="DUF4435"/>
</dbReference>
<protein>
    <recommendedName>
        <fullName evidence="1">DUF4435 domain-containing protein</fullName>
    </recommendedName>
</protein>
<dbReference type="EMBL" id="FNCY01000001">
    <property type="protein sequence ID" value="SDG73055.1"/>
    <property type="molecule type" value="Genomic_DNA"/>
</dbReference>
<dbReference type="OrthoDB" id="2083140at2"/>
<evidence type="ECO:0000259" key="1">
    <source>
        <dbReference type="Pfam" id="PF14491"/>
    </source>
</evidence>
<accession>A0A1G7WM14</accession>
<sequence>MGRVEKMLEATESVSVAFMIFSRVAARDRQAIFCFFEGEDEKYYSGRINFVFGHRPWHPINCGGKNAVLETQREIRSRTYYDKHTVAFFVDRDFDEPISRTMADEIYETPCYSIENLYCDPQAIKRILSAEFGLADQAGLNEQFTQIYDRILECQNAFHELILPLNLFIKAHRLAEKHSGIKRLNLKNVRLEQVVSICLDKVERLIADEDLNSLYPESIPIENIDFSSIPSFHGTNLCYELRGKYELEFIRIILCRLKEACSCKEHVFCRKGYSVKLNLTKANTISELSQYATTPPCLIKFLTKLAGWPP</sequence>
<evidence type="ECO:0000313" key="2">
    <source>
        <dbReference type="EMBL" id="SDG73055.1"/>
    </source>
</evidence>
<dbReference type="AlphaFoldDB" id="A0A1G7WM14"/>
<organism evidence="2 3">
    <name type="scientific">Propionivibrio dicarboxylicus</name>
    <dbReference type="NCBI Taxonomy" id="83767"/>
    <lineage>
        <taxon>Bacteria</taxon>
        <taxon>Pseudomonadati</taxon>
        <taxon>Pseudomonadota</taxon>
        <taxon>Betaproteobacteria</taxon>
        <taxon>Rhodocyclales</taxon>
        <taxon>Rhodocyclaceae</taxon>
        <taxon>Propionivibrio</taxon>
    </lineage>
</organism>
<dbReference type="Proteomes" id="UP000198607">
    <property type="component" value="Unassembled WGS sequence"/>
</dbReference>
<proteinExistence type="predicted"/>
<gene>
    <name evidence="2" type="ORF">SAMN05660652_00568</name>
</gene>
<feature type="domain" description="DUF4435" evidence="1">
    <location>
        <begin position="31"/>
        <end position="259"/>
    </location>
</feature>
<keyword evidence="3" id="KW-1185">Reference proteome</keyword>
<dbReference type="RefSeq" id="WP_091933008.1">
    <property type="nucleotide sequence ID" value="NZ_FNCY01000001.1"/>
</dbReference>